<protein>
    <submittedName>
        <fullName evidence="1">Uncharacterized protein</fullName>
    </submittedName>
</protein>
<keyword evidence="2" id="KW-1185">Reference proteome</keyword>
<proteinExistence type="predicted"/>
<sequence>MISHAMRLSEPAAVNGHQNKKIRIISPPQLQFQILHRRFSFRSKSLRVSSPQPSSSSHSVAVLAMLCFVLRDLREAG</sequence>
<organism evidence="1 2">
    <name type="scientific">Trifolium pratense</name>
    <name type="common">Red clover</name>
    <dbReference type="NCBI Taxonomy" id="57577"/>
    <lineage>
        <taxon>Eukaryota</taxon>
        <taxon>Viridiplantae</taxon>
        <taxon>Streptophyta</taxon>
        <taxon>Embryophyta</taxon>
        <taxon>Tracheophyta</taxon>
        <taxon>Spermatophyta</taxon>
        <taxon>Magnoliopsida</taxon>
        <taxon>eudicotyledons</taxon>
        <taxon>Gunneridae</taxon>
        <taxon>Pentapetalae</taxon>
        <taxon>rosids</taxon>
        <taxon>fabids</taxon>
        <taxon>Fabales</taxon>
        <taxon>Fabaceae</taxon>
        <taxon>Papilionoideae</taxon>
        <taxon>50 kb inversion clade</taxon>
        <taxon>NPAAA clade</taxon>
        <taxon>Hologalegina</taxon>
        <taxon>IRL clade</taxon>
        <taxon>Trifolieae</taxon>
        <taxon>Trifolium</taxon>
    </lineage>
</organism>
<evidence type="ECO:0000313" key="1">
    <source>
        <dbReference type="EMBL" id="CAJ2640771.1"/>
    </source>
</evidence>
<evidence type="ECO:0000313" key="2">
    <source>
        <dbReference type="Proteomes" id="UP001177021"/>
    </source>
</evidence>
<accession>A0ACB0J9R5</accession>
<gene>
    <name evidence="1" type="ORF">MILVUS5_LOCUS10568</name>
</gene>
<comment type="caution">
    <text evidence="1">The sequence shown here is derived from an EMBL/GenBank/DDBJ whole genome shotgun (WGS) entry which is preliminary data.</text>
</comment>
<dbReference type="EMBL" id="CASHSV030000024">
    <property type="protein sequence ID" value="CAJ2640771.1"/>
    <property type="molecule type" value="Genomic_DNA"/>
</dbReference>
<dbReference type="Proteomes" id="UP001177021">
    <property type="component" value="Unassembled WGS sequence"/>
</dbReference>
<name>A0ACB0J9R5_TRIPR</name>
<reference evidence="1" key="1">
    <citation type="submission" date="2023-10" db="EMBL/GenBank/DDBJ databases">
        <authorList>
            <person name="Rodriguez Cubillos JULIANA M."/>
            <person name="De Vega J."/>
        </authorList>
    </citation>
    <scope>NUCLEOTIDE SEQUENCE</scope>
</reference>